<evidence type="ECO:0008006" key="3">
    <source>
        <dbReference type="Google" id="ProtNLM"/>
    </source>
</evidence>
<dbReference type="Proteomes" id="UP000811899">
    <property type="component" value="Unassembled WGS sequence"/>
</dbReference>
<comment type="caution">
    <text evidence="1">The sequence shown here is derived from an EMBL/GenBank/DDBJ whole genome shotgun (WGS) entry which is preliminary data.</text>
</comment>
<gene>
    <name evidence="1" type="ORF">KI809_15535</name>
</gene>
<dbReference type="EMBL" id="JAHCVJ010000006">
    <property type="protein sequence ID" value="MBT0665721.1"/>
    <property type="molecule type" value="Genomic_DNA"/>
</dbReference>
<dbReference type="RefSeq" id="WP_214172488.1">
    <property type="nucleotide sequence ID" value="NZ_JAHCVJ010000006.1"/>
</dbReference>
<dbReference type="AlphaFoldDB" id="A0AAW4LBE9"/>
<sequence length="111" mass="12400">MTDNDLRKILEQAITERNDKHGKGGAAKVAIILGMSQSQLSWFRKGTYPNPEPILEKIREVFGQEVIFCPEIGAIPFADCAAHKKRLPTTDSFYARMYRACKCCPNNGGKP</sequence>
<proteinExistence type="predicted"/>
<organism evidence="1 2">
    <name type="scientific">Geoanaerobacter pelophilus</name>
    <dbReference type="NCBI Taxonomy" id="60036"/>
    <lineage>
        <taxon>Bacteria</taxon>
        <taxon>Pseudomonadati</taxon>
        <taxon>Thermodesulfobacteriota</taxon>
        <taxon>Desulfuromonadia</taxon>
        <taxon>Geobacterales</taxon>
        <taxon>Geobacteraceae</taxon>
        <taxon>Geoanaerobacter</taxon>
    </lineage>
</organism>
<keyword evidence="2" id="KW-1185">Reference proteome</keyword>
<protein>
    <recommendedName>
        <fullName evidence="3">HTH cro/C1-type domain-containing protein</fullName>
    </recommendedName>
</protein>
<accession>A0AAW4LBE9</accession>
<evidence type="ECO:0000313" key="1">
    <source>
        <dbReference type="EMBL" id="MBT0665721.1"/>
    </source>
</evidence>
<evidence type="ECO:0000313" key="2">
    <source>
        <dbReference type="Proteomes" id="UP000811899"/>
    </source>
</evidence>
<reference evidence="1 2" key="1">
    <citation type="submission" date="2021-05" db="EMBL/GenBank/DDBJ databases">
        <title>The draft genome of Geobacter pelophilus DSM 12255.</title>
        <authorList>
            <person name="Xu Z."/>
            <person name="Masuda Y."/>
            <person name="Itoh H."/>
            <person name="Senoo K."/>
        </authorList>
    </citation>
    <scope>NUCLEOTIDE SEQUENCE [LARGE SCALE GENOMIC DNA]</scope>
    <source>
        <strain evidence="1 2">DSM 12255</strain>
    </source>
</reference>
<name>A0AAW4LBE9_9BACT</name>